<gene>
    <name evidence="2" type="ORF">HUJ06_007548</name>
</gene>
<sequence length="146" mass="16584">MKKSAKRLESDDPLSLVSEKQPRSPVLCDDDDELSCPTGINPLSSYIMINGNEEMYKPSFSDSTLADVDKRGSGILDLMASTRELLTTFLLMENGWWALKEESEYHYPDVEVVFGDGRNNYDSEESGDEWLDVLDSFLYSLSFNQF</sequence>
<evidence type="ECO:0000313" key="2">
    <source>
        <dbReference type="EMBL" id="DAD36907.1"/>
    </source>
</evidence>
<evidence type="ECO:0000256" key="1">
    <source>
        <dbReference type="SAM" id="MobiDB-lite"/>
    </source>
</evidence>
<reference evidence="2 3" key="1">
    <citation type="journal article" date="2020" name="Mol. Biol. Evol.">
        <title>Distinct Expression and Methylation Patterns for Genes with Different Fates following a Single Whole-Genome Duplication in Flowering Plants.</title>
        <authorList>
            <person name="Shi T."/>
            <person name="Rahmani R.S."/>
            <person name="Gugger P.F."/>
            <person name="Wang M."/>
            <person name="Li H."/>
            <person name="Zhang Y."/>
            <person name="Li Z."/>
            <person name="Wang Q."/>
            <person name="Van de Peer Y."/>
            <person name="Marchal K."/>
            <person name="Chen J."/>
        </authorList>
    </citation>
    <scope>NUCLEOTIDE SEQUENCE [LARGE SCALE GENOMIC DNA]</scope>
    <source>
        <tissue evidence="2">Leaf</tissue>
    </source>
</reference>
<feature type="region of interest" description="Disordered" evidence="1">
    <location>
        <begin position="1"/>
        <end position="29"/>
    </location>
</feature>
<protein>
    <submittedName>
        <fullName evidence="2">Uncharacterized protein</fullName>
    </submittedName>
</protein>
<comment type="caution">
    <text evidence="2">The sequence shown here is derived from an EMBL/GenBank/DDBJ whole genome shotgun (WGS) entry which is preliminary data.</text>
</comment>
<feature type="compositionally biased region" description="Basic and acidic residues" evidence="1">
    <location>
        <begin position="1"/>
        <end position="10"/>
    </location>
</feature>
<proteinExistence type="predicted"/>
<organism evidence="2 3">
    <name type="scientific">Nelumbo nucifera</name>
    <name type="common">Sacred lotus</name>
    <dbReference type="NCBI Taxonomy" id="4432"/>
    <lineage>
        <taxon>Eukaryota</taxon>
        <taxon>Viridiplantae</taxon>
        <taxon>Streptophyta</taxon>
        <taxon>Embryophyta</taxon>
        <taxon>Tracheophyta</taxon>
        <taxon>Spermatophyta</taxon>
        <taxon>Magnoliopsida</taxon>
        <taxon>Proteales</taxon>
        <taxon>Nelumbonaceae</taxon>
        <taxon>Nelumbo</taxon>
    </lineage>
</organism>
<dbReference type="Proteomes" id="UP000607653">
    <property type="component" value="Unassembled WGS sequence"/>
</dbReference>
<keyword evidence="3" id="KW-1185">Reference proteome</keyword>
<dbReference type="AlphaFoldDB" id="A0A822YWJ0"/>
<name>A0A822YWJ0_NELNU</name>
<evidence type="ECO:0000313" key="3">
    <source>
        <dbReference type="Proteomes" id="UP000607653"/>
    </source>
</evidence>
<dbReference type="EMBL" id="DUZY01000004">
    <property type="protein sequence ID" value="DAD36907.1"/>
    <property type="molecule type" value="Genomic_DNA"/>
</dbReference>
<accession>A0A822YWJ0</accession>